<keyword evidence="1" id="KW-0472">Membrane</keyword>
<keyword evidence="1" id="KW-1133">Transmembrane helix</keyword>
<sequence length="179" mass="19445">MFKKRIKTEVVPVHEYTDYSERFEGDEKYATLRHVALAASVPTLTAVGTGLFLFNKFNNTYSSTAIPVSAPVQQVIEPVTAQIPSILNTIPVNTIAQPTGIIAEKSLEILATALDPVVQILVAISFPIASVIMVGACFFFMLGNSEKAWSMIMNAGLGYVLINLSPLFLQILKQIGEAI</sequence>
<feature type="transmembrane region" description="Helical" evidence="1">
    <location>
        <begin position="148"/>
        <end position="169"/>
    </location>
</feature>
<dbReference type="EMBL" id="MECQ01000001">
    <property type="protein sequence ID" value="ODV57256.1"/>
    <property type="molecule type" value="Genomic_DNA"/>
</dbReference>
<feature type="transmembrane region" description="Helical" evidence="1">
    <location>
        <begin position="120"/>
        <end position="142"/>
    </location>
</feature>
<dbReference type="RefSeq" id="WP_069482160.1">
    <property type="nucleotide sequence ID" value="NZ_KV766182.1"/>
</dbReference>
<protein>
    <submittedName>
        <fullName evidence="2">Uncharacterized protein</fullName>
    </submittedName>
</protein>
<reference evidence="2 3" key="1">
    <citation type="submission" date="2016-09" db="EMBL/GenBank/DDBJ databases">
        <title>Draft genome sequence of the soil isolate, Lysinibacillus fusiformis M5, a potential hypoxanthine producer.</title>
        <authorList>
            <person name="Gallegos-Monterrosa R."/>
            <person name="Maroti G."/>
            <person name="Balint B."/>
            <person name="Kovacs A.T."/>
        </authorList>
    </citation>
    <scope>NUCLEOTIDE SEQUENCE [LARGE SCALE GENOMIC DNA]</scope>
    <source>
        <strain evidence="2 3">M5</strain>
    </source>
</reference>
<evidence type="ECO:0000256" key="1">
    <source>
        <dbReference type="SAM" id="Phobius"/>
    </source>
</evidence>
<keyword evidence="1" id="KW-0812">Transmembrane</keyword>
<name>A0A1E4R9W8_9BACI</name>
<dbReference type="Proteomes" id="UP000094784">
    <property type="component" value="Unassembled WGS sequence"/>
</dbReference>
<evidence type="ECO:0000313" key="3">
    <source>
        <dbReference type="Proteomes" id="UP000094784"/>
    </source>
</evidence>
<gene>
    <name evidence="2" type="ORF">BG258_15735</name>
</gene>
<comment type="caution">
    <text evidence="2">The sequence shown here is derived from an EMBL/GenBank/DDBJ whole genome shotgun (WGS) entry which is preliminary data.</text>
</comment>
<proteinExistence type="predicted"/>
<dbReference type="OrthoDB" id="2454059at2"/>
<accession>A0A1E4R9W8</accession>
<evidence type="ECO:0000313" key="2">
    <source>
        <dbReference type="EMBL" id="ODV57256.1"/>
    </source>
</evidence>
<dbReference type="AlphaFoldDB" id="A0A1E4R9W8"/>
<organism evidence="2 3">
    <name type="scientific">Lysinibacillus fusiformis</name>
    <dbReference type="NCBI Taxonomy" id="28031"/>
    <lineage>
        <taxon>Bacteria</taxon>
        <taxon>Bacillati</taxon>
        <taxon>Bacillota</taxon>
        <taxon>Bacilli</taxon>
        <taxon>Bacillales</taxon>
        <taxon>Bacillaceae</taxon>
        <taxon>Lysinibacillus</taxon>
    </lineage>
</organism>